<sequence>MQGEIVSDAQEQRLMGSTDQSQIGASVSQTNESRWVRPPLGTVKFNSDVAMKDGRNFVVIAEVARNHTGKVINGITKKIDCSSALVGEA</sequence>
<feature type="compositionally biased region" description="Polar residues" evidence="1">
    <location>
        <begin position="15"/>
        <end position="32"/>
    </location>
</feature>
<comment type="caution">
    <text evidence="2">The sequence shown here is derived from an EMBL/GenBank/DDBJ whole genome shotgun (WGS) entry which is preliminary data.</text>
</comment>
<keyword evidence="3" id="KW-1185">Reference proteome</keyword>
<name>A0A6A6M494_HEVBR</name>
<proteinExistence type="predicted"/>
<dbReference type="AlphaFoldDB" id="A0A6A6M494"/>
<organism evidence="2 3">
    <name type="scientific">Hevea brasiliensis</name>
    <name type="common">Para rubber tree</name>
    <name type="synonym">Siphonia brasiliensis</name>
    <dbReference type="NCBI Taxonomy" id="3981"/>
    <lineage>
        <taxon>Eukaryota</taxon>
        <taxon>Viridiplantae</taxon>
        <taxon>Streptophyta</taxon>
        <taxon>Embryophyta</taxon>
        <taxon>Tracheophyta</taxon>
        <taxon>Spermatophyta</taxon>
        <taxon>Magnoliopsida</taxon>
        <taxon>eudicotyledons</taxon>
        <taxon>Gunneridae</taxon>
        <taxon>Pentapetalae</taxon>
        <taxon>rosids</taxon>
        <taxon>fabids</taxon>
        <taxon>Malpighiales</taxon>
        <taxon>Euphorbiaceae</taxon>
        <taxon>Crotonoideae</taxon>
        <taxon>Micrandreae</taxon>
        <taxon>Hevea</taxon>
    </lineage>
</organism>
<dbReference type="EMBL" id="JAAGAX010000007">
    <property type="protein sequence ID" value="KAF2308500.1"/>
    <property type="molecule type" value="Genomic_DNA"/>
</dbReference>
<evidence type="ECO:0000256" key="1">
    <source>
        <dbReference type="SAM" id="MobiDB-lite"/>
    </source>
</evidence>
<accession>A0A6A6M494</accession>
<protein>
    <submittedName>
        <fullName evidence="2">Uncharacterized protein</fullName>
    </submittedName>
</protein>
<dbReference type="Proteomes" id="UP000467840">
    <property type="component" value="Chromosome 17"/>
</dbReference>
<gene>
    <name evidence="2" type="ORF">GH714_010063</name>
</gene>
<reference evidence="2 3" key="1">
    <citation type="journal article" date="2020" name="Mol. Plant">
        <title>The Chromosome-Based Rubber Tree Genome Provides New Insights into Spurge Genome Evolution and Rubber Biosynthesis.</title>
        <authorList>
            <person name="Liu J."/>
            <person name="Shi C."/>
            <person name="Shi C.C."/>
            <person name="Li W."/>
            <person name="Zhang Q.J."/>
            <person name="Zhang Y."/>
            <person name="Li K."/>
            <person name="Lu H.F."/>
            <person name="Shi C."/>
            <person name="Zhu S.T."/>
            <person name="Xiao Z.Y."/>
            <person name="Nan H."/>
            <person name="Yue Y."/>
            <person name="Zhu X.G."/>
            <person name="Wu Y."/>
            <person name="Hong X.N."/>
            <person name="Fan G.Y."/>
            <person name="Tong Y."/>
            <person name="Zhang D."/>
            <person name="Mao C.L."/>
            <person name="Liu Y.L."/>
            <person name="Hao S.J."/>
            <person name="Liu W.Q."/>
            <person name="Lv M.Q."/>
            <person name="Zhang H.B."/>
            <person name="Liu Y."/>
            <person name="Hu-Tang G.R."/>
            <person name="Wang J.P."/>
            <person name="Wang J.H."/>
            <person name="Sun Y.H."/>
            <person name="Ni S.B."/>
            <person name="Chen W.B."/>
            <person name="Zhang X.C."/>
            <person name="Jiao Y.N."/>
            <person name="Eichler E.E."/>
            <person name="Li G.H."/>
            <person name="Liu X."/>
            <person name="Gao L.Z."/>
        </authorList>
    </citation>
    <scope>NUCLEOTIDE SEQUENCE [LARGE SCALE GENOMIC DNA]</scope>
    <source>
        <strain evidence="3">cv. GT1</strain>
        <tissue evidence="2">Leaf</tissue>
    </source>
</reference>
<evidence type="ECO:0000313" key="2">
    <source>
        <dbReference type="EMBL" id="KAF2308500.1"/>
    </source>
</evidence>
<evidence type="ECO:0000313" key="3">
    <source>
        <dbReference type="Proteomes" id="UP000467840"/>
    </source>
</evidence>
<feature type="region of interest" description="Disordered" evidence="1">
    <location>
        <begin position="1"/>
        <end position="32"/>
    </location>
</feature>